<protein>
    <submittedName>
        <fullName evidence="1">Uncharacterized protein</fullName>
    </submittedName>
</protein>
<organism evidence="1 2">
    <name type="scientific">Halomonas hydrothermalis</name>
    <dbReference type="NCBI Taxonomy" id="115561"/>
    <lineage>
        <taxon>Bacteria</taxon>
        <taxon>Pseudomonadati</taxon>
        <taxon>Pseudomonadota</taxon>
        <taxon>Gammaproteobacteria</taxon>
        <taxon>Oceanospirillales</taxon>
        <taxon>Halomonadaceae</taxon>
        <taxon>Halomonas</taxon>
    </lineage>
</organism>
<gene>
    <name evidence="1" type="ORF">HHSLTHF2_06680</name>
</gene>
<keyword evidence="2" id="KW-1185">Reference proteome</keyword>
<proteinExistence type="predicted"/>
<name>A0A6F8TZR1_9GAMM</name>
<sequence>MKVAEAIWLIIQYTGWKYTQWVERKSLDENPVDVLLLDSMLDDEGAIMTCDDNGKVFIGFVLELPDPKQDTNERAISVLPIMSGSLCKDFQQLHITTDYSDTFLPYLNSVSDPPKETISHDVSVIIYTKKIRILRRFDIGMFESFFKRRVCACGHDIYLPKPHRQNIAIVSSSKEV</sequence>
<reference evidence="1 2" key="1">
    <citation type="submission" date="2020-03" db="EMBL/GenBank/DDBJ databases">
        <title>Complete Genome Sequence of Halomonas hydrothermalis Strain Slthf2, Halophilic Bacterium Isolated from Deep-Sea Hydrothermal-Vent Environments.</title>
        <authorList>
            <person name="Takeyama N."/>
            <person name="Huang M."/>
            <person name="Sato K."/>
            <person name="Galipon J."/>
            <person name="Arakawa K."/>
        </authorList>
    </citation>
    <scope>NUCLEOTIDE SEQUENCE [LARGE SCALE GENOMIC DNA]</scope>
    <source>
        <strain evidence="1 2">Slthf2</strain>
    </source>
</reference>
<dbReference type="Proteomes" id="UP000502259">
    <property type="component" value="Chromosome"/>
</dbReference>
<accession>A0A6F8TZR1</accession>
<dbReference type="EMBL" id="AP022843">
    <property type="protein sequence ID" value="BCB06778.1"/>
    <property type="molecule type" value="Genomic_DNA"/>
</dbReference>
<evidence type="ECO:0000313" key="2">
    <source>
        <dbReference type="Proteomes" id="UP000502259"/>
    </source>
</evidence>
<evidence type="ECO:0000313" key="1">
    <source>
        <dbReference type="EMBL" id="BCB06778.1"/>
    </source>
</evidence>
<dbReference type="AlphaFoldDB" id="A0A6F8TZR1"/>